<accession>A0A5K7YNX2</accession>
<dbReference type="Pfam" id="PF01471">
    <property type="entry name" value="PG_binding_1"/>
    <property type="match status" value="1"/>
</dbReference>
<dbReference type="GO" id="GO:0009252">
    <property type="term" value="P:peptidoglycan biosynthetic process"/>
    <property type="evidence" value="ECO:0007669"/>
    <property type="project" value="UniProtKB-UniPathway"/>
</dbReference>
<dbReference type="Gene3D" id="2.40.440.10">
    <property type="entry name" value="L,D-transpeptidase catalytic domain-like"/>
    <property type="match status" value="1"/>
</dbReference>
<evidence type="ECO:0000256" key="8">
    <source>
        <dbReference type="SAM" id="SignalP"/>
    </source>
</evidence>
<dbReference type="AlphaFoldDB" id="A0A5K7YNX2"/>
<dbReference type="Gene3D" id="1.10.101.10">
    <property type="entry name" value="PGBD-like superfamily/PGBD"/>
    <property type="match status" value="1"/>
</dbReference>
<evidence type="ECO:0000259" key="9">
    <source>
        <dbReference type="PROSITE" id="PS52029"/>
    </source>
</evidence>
<evidence type="ECO:0000256" key="4">
    <source>
        <dbReference type="ARBA" id="ARBA00022960"/>
    </source>
</evidence>
<dbReference type="InterPro" id="IPR002477">
    <property type="entry name" value="Peptidoglycan-bd-like"/>
</dbReference>
<dbReference type="SUPFAM" id="SSF141523">
    <property type="entry name" value="L,D-transpeptidase catalytic domain-like"/>
    <property type="match status" value="1"/>
</dbReference>
<evidence type="ECO:0000256" key="5">
    <source>
        <dbReference type="ARBA" id="ARBA00022984"/>
    </source>
</evidence>
<dbReference type="GO" id="GO:0004180">
    <property type="term" value="F:carboxypeptidase activity"/>
    <property type="evidence" value="ECO:0007669"/>
    <property type="project" value="UniProtKB-ARBA"/>
</dbReference>
<dbReference type="Pfam" id="PF20142">
    <property type="entry name" value="Scaffold"/>
    <property type="match status" value="1"/>
</dbReference>
<sequence>MKTSLTKTALSRVATLFLLAAGFLTTAMTGGSLLAHAAGPDIDRVQKAIQTRLDGGTAIEALSCQGEMICGIRMLPRAYDNRNYLPLWIDASLRLEKAEALAGAIGRADEDGLVPQDYHIEAIDGLLAEICEQASAAGPDSVAAELWADLDLILTDAFLLYGSHLAAGRVNPETLHNDWKINPVAADLLSSLVAAASSGDVDGALAQLRPAHSGYSTLRSALARLRRLAASGGWPLLGADRTLRPGDRDAAVGGLRHRLTVTGDLEQAFHEDDALLFDAGTESAVRRFQQRHGLKVDGIVGPDTYGMLNVPVSQRIRQVVLNLERWRWLPHDLGSRYILVNTADFNLKAVENGRVGLQMRVVVGRPARRSPVFSARMTYLVVNPYWNVPTTIAVQDILPELQKDITYLSSKGIRVFENWERDAPEIDPATVDWQAYHANRFPFRLRQDPGPYNALGRIKFMFPNQFAVYLHDTPNRALFKRAQRDFSSGCIRLESPEALADFVLADDPRWAAETLADVFREKDRRIIRLKHPIPVHLLYMTAWVDATGSIQFRSDIYDRDRDLAQALSQRRPNQPPDFVRR</sequence>
<feature type="active site" description="Proton donor/acceptor" evidence="7">
    <location>
        <position position="471"/>
    </location>
</feature>
<dbReference type="InterPro" id="IPR005490">
    <property type="entry name" value="LD_TPept_cat_dom"/>
</dbReference>
<dbReference type="Pfam" id="PF03734">
    <property type="entry name" value="YkuD"/>
    <property type="match status" value="1"/>
</dbReference>
<evidence type="ECO:0000256" key="2">
    <source>
        <dbReference type="ARBA" id="ARBA00005992"/>
    </source>
</evidence>
<feature type="signal peptide" evidence="8">
    <location>
        <begin position="1"/>
        <end position="37"/>
    </location>
</feature>
<dbReference type="GO" id="GO:0071555">
    <property type="term" value="P:cell wall organization"/>
    <property type="evidence" value="ECO:0007669"/>
    <property type="project" value="UniProtKB-UniRule"/>
</dbReference>
<keyword evidence="5 7" id="KW-0573">Peptidoglycan synthesis</keyword>
<gene>
    <name evidence="10" type="ORF">DSCA_34990</name>
</gene>
<comment type="similarity">
    <text evidence="2">Belongs to the YkuD family.</text>
</comment>
<feature type="active site" description="Nucleophile" evidence="7">
    <location>
        <position position="490"/>
    </location>
</feature>
<dbReference type="GO" id="GO:0008360">
    <property type="term" value="P:regulation of cell shape"/>
    <property type="evidence" value="ECO:0007669"/>
    <property type="project" value="UniProtKB-UniRule"/>
</dbReference>
<organism evidence="10 11">
    <name type="scientific">Desulfosarcina alkanivorans</name>
    <dbReference type="NCBI Taxonomy" id="571177"/>
    <lineage>
        <taxon>Bacteria</taxon>
        <taxon>Pseudomonadati</taxon>
        <taxon>Thermodesulfobacteriota</taxon>
        <taxon>Desulfobacteria</taxon>
        <taxon>Desulfobacterales</taxon>
        <taxon>Desulfosarcinaceae</taxon>
        <taxon>Desulfosarcina</taxon>
    </lineage>
</organism>
<evidence type="ECO:0000256" key="7">
    <source>
        <dbReference type="PROSITE-ProRule" id="PRU01373"/>
    </source>
</evidence>
<feature type="domain" description="L,D-TPase catalytic" evidence="9">
    <location>
        <begin position="336"/>
        <end position="519"/>
    </location>
</feature>
<keyword evidence="6 7" id="KW-0961">Cell wall biogenesis/degradation</keyword>
<evidence type="ECO:0000256" key="6">
    <source>
        <dbReference type="ARBA" id="ARBA00023316"/>
    </source>
</evidence>
<reference evidence="10 11" key="1">
    <citation type="submission" date="2019-11" db="EMBL/GenBank/DDBJ databases">
        <title>Comparative genomics of hydrocarbon-degrading Desulfosarcina strains.</title>
        <authorList>
            <person name="Watanabe M."/>
            <person name="Kojima H."/>
            <person name="Fukui M."/>
        </authorList>
    </citation>
    <scope>NUCLEOTIDE SEQUENCE [LARGE SCALE GENOMIC DNA]</scope>
    <source>
        <strain evidence="10 11">PL12</strain>
    </source>
</reference>
<dbReference type="InterPro" id="IPR045380">
    <property type="entry name" value="LD_TPept_scaffold_dom"/>
</dbReference>
<dbReference type="InterPro" id="IPR036365">
    <property type="entry name" value="PGBD-like_sf"/>
</dbReference>
<dbReference type="PANTHER" id="PTHR41533">
    <property type="entry name" value="L,D-TRANSPEPTIDASE HI_1667-RELATED"/>
    <property type="match status" value="1"/>
</dbReference>
<dbReference type="InterPro" id="IPR052905">
    <property type="entry name" value="LD-transpeptidase_YkuD-like"/>
</dbReference>
<feature type="chain" id="PRO_5024287874" evidence="8">
    <location>
        <begin position="38"/>
        <end position="581"/>
    </location>
</feature>
<keyword evidence="3" id="KW-0808">Transferase</keyword>
<dbReference type="GO" id="GO:0016740">
    <property type="term" value="F:transferase activity"/>
    <property type="evidence" value="ECO:0007669"/>
    <property type="project" value="UniProtKB-KW"/>
</dbReference>
<dbReference type="InterPro" id="IPR038063">
    <property type="entry name" value="Transpep_catalytic_dom"/>
</dbReference>
<keyword evidence="4 7" id="KW-0133">Cell shape</keyword>
<dbReference type="CDD" id="cd16913">
    <property type="entry name" value="YkuD_like"/>
    <property type="match status" value="1"/>
</dbReference>
<dbReference type="EMBL" id="AP021874">
    <property type="protein sequence ID" value="BBO69569.1"/>
    <property type="molecule type" value="Genomic_DNA"/>
</dbReference>
<proteinExistence type="inferred from homology"/>
<dbReference type="SUPFAM" id="SSF47090">
    <property type="entry name" value="PGBD-like"/>
    <property type="match status" value="1"/>
</dbReference>
<dbReference type="InterPro" id="IPR036366">
    <property type="entry name" value="PGBDSf"/>
</dbReference>
<dbReference type="Proteomes" id="UP000427906">
    <property type="component" value="Chromosome"/>
</dbReference>
<keyword evidence="8" id="KW-0732">Signal</keyword>
<name>A0A5K7YNX2_9BACT</name>
<keyword evidence="11" id="KW-1185">Reference proteome</keyword>
<evidence type="ECO:0000313" key="11">
    <source>
        <dbReference type="Proteomes" id="UP000427906"/>
    </source>
</evidence>
<dbReference type="PANTHER" id="PTHR41533:SF2">
    <property type="entry name" value="BLR7131 PROTEIN"/>
    <property type="match status" value="1"/>
</dbReference>
<comment type="pathway">
    <text evidence="1 7">Cell wall biogenesis; peptidoglycan biosynthesis.</text>
</comment>
<dbReference type="PROSITE" id="PS52029">
    <property type="entry name" value="LD_TPASE"/>
    <property type="match status" value="1"/>
</dbReference>
<dbReference type="UniPathway" id="UPA00219"/>
<dbReference type="OrthoDB" id="9778545at2"/>
<dbReference type="KEGG" id="dalk:DSCA_34990"/>
<evidence type="ECO:0000256" key="3">
    <source>
        <dbReference type="ARBA" id="ARBA00022679"/>
    </source>
</evidence>
<evidence type="ECO:0000256" key="1">
    <source>
        <dbReference type="ARBA" id="ARBA00004752"/>
    </source>
</evidence>
<evidence type="ECO:0000313" key="10">
    <source>
        <dbReference type="EMBL" id="BBO69569.1"/>
    </source>
</evidence>
<protein>
    <submittedName>
        <fullName evidence="10">Peptidoglycan-binding protein</fullName>
    </submittedName>
</protein>